<evidence type="ECO:0000256" key="1">
    <source>
        <dbReference type="ARBA" id="ARBA00001393"/>
    </source>
</evidence>
<dbReference type="GO" id="GO:0005737">
    <property type="term" value="C:cytoplasm"/>
    <property type="evidence" value="ECO:0007669"/>
    <property type="project" value="UniProtKB-SubCell"/>
</dbReference>
<name>E0XS73_9PROT</name>
<evidence type="ECO:0000256" key="5">
    <source>
        <dbReference type="ARBA" id="ARBA00004496"/>
    </source>
</evidence>
<feature type="domain" description="3-dehydroquinate synthase N-terminal" evidence="20">
    <location>
        <begin position="71"/>
        <end position="183"/>
    </location>
</feature>
<feature type="binding site" evidence="19">
    <location>
        <position position="188"/>
    </location>
    <ligand>
        <name>Zn(2+)</name>
        <dbReference type="ChEBI" id="CHEBI:29105"/>
    </ligand>
</feature>
<dbReference type="CDD" id="cd08195">
    <property type="entry name" value="DHQS"/>
    <property type="match status" value="1"/>
</dbReference>
<evidence type="ECO:0000256" key="14">
    <source>
        <dbReference type="ARBA" id="ARBA00022833"/>
    </source>
</evidence>
<dbReference type="PANTHER" id="PTHR43622">
    <property type="entry name" value="3-DEHYDROQUINATE SYNTHASE"/>
    <property type="match status" value="1"/>
</dbReference>
<comment type="cofactor">
    <cofactor evidence="2 19">
        <name>NAD(+)</name>
        <dbReference type="ChEBI" id="CHEBI:57540"/>
    </cofactor>
</comment>
<dbReference type="Gene3D" id="1.20.1090.10">
    <property type="entry name" value="Dehydroquinate synthase-like - alpha domain"/>
    <property type="match status" value="1"/>
</dbReference>
<feature type="binding site" evidence="19">
    <location>
        <position position="155"/>
    </location>
    <ligand>
        <name>NAD(+)</name>
        <dbReference type="ChEBI" id="CHEBI:57540"/>
    </ligand>
</feature>
<organism evidence="22">
    <name type="scientific">uncultured alpha proteobacterium HF0070_17D04</name>
    <dbReference type="NCBI Taxonomy" id="710805"/>
    <lineage>
        <taxon>Bacteria</taxon>
        <taxon>Pseudomonadati</taxon>
        <taxon>Pseudomonadota</taxon>
        <taxon>Alphaproteobacteria</taxon>
        <taxon>environmental samples</taxon>
    </lineage>
</organism>
<evidence type="ECO:0000256" key="3">
    <source>
        <dbReference type="ARBA" id="ARBA00001947"/>
    </source>
</evidence>
<evidence type="ECO:0000256" key="17">
    <source>
        <dbReference type="ARBA" id="ARBA00023239"/>
    </source>
</evidence>
<dbReference type="GO" id="GO:0000166">
    <property type="term" value="F:nucleotide binding"/>
    <property type="evidence" value="ECO:0007669"/>
    <property type="project" value="UniProtKB-KW"/>
</dbReference>
<dbReference type="GO" id="GO:0046872">
    <property type="term" value="F:metal ion binding"/>
    <property type="evidence" value="ECO:0007669"/>
    <property type="project" value="UniProtKB-KW"/>
</dbReference>
<evidence type="ECO:0000259" key="21">
    <source>
        <dbReference type="Pfam" id="PF24621"/>
    </source>
</evidence>
<evidence type="ECO:0000256" key="9">
    <source>
        <dbReference type="ARBA" id="ARBA00017684"/>
    </source>
</evidence>
<dbReference type="AlphaFoldDB" id="E0XS73"/>
<evidence type="ECO:0000313" key="22">
    <source>
        <dbReference type="EMBL" id="ADI17264.1"/>
    </source>
</evidence>
<feature type="binding site" evidence="19">
    <location>
        <begin position="133"/>
        <end position="134"/>
    </location>
    <ligand>
        <name>NAD(+)</name>
        <dbReference type="ChEBI" id="CHEBI:57540"/>
    </ligand>
</feature>
<evidence type="ECO:0000256" key="7">
    <source>
        <dbReference type="ARBA" id="ARBA00005412"/>
    </source>
</evidence>
<evidence type="ECO:0000256" key="8">
    <source>
        <dbReference type="ARBA" id="ARBA00013031"/>
    </source>
</evidence>
<evidence type="ECO:0000256" key="4">
    <source>
        <dbReference type="ARBA" id="ARBA00003485"/>
    </source>
</evidence>
<accession>E0XS73</accession>
<keyword evidence="17 19" id="KW-0456">Lyase</keyword>
<keyword evidence="11 19" id="KW-0028">Amino-acid biosynthesis</keyword>
<sequence>MHDISTLTVGLGTRAYEISVGRGLIARADDLIGAFLNDKHVVVISDSNVAPVHLPALMTACARVARRCDTIEVPAGESSKSMPVLAKLLEDILALGVDRGVVLVALGGGVIGDLVGFAAASLLRGVDFIQVPTTLLAQVDSSVGGKTGVNAAAGKNLIGAFHQPRAVLADLAALDTLADRELRAGYAEVVKYGLLGDAAFFEWLEAHGGSVLAHDDASLCHAVTVSCEAKARIVEADERESGKRALLNLGHTFAHALEAVCGYDGRLLHGEAVGTGMALAYDLATEMQICSHQDRGRVHAHIAASGLITRLGESPAAHADTAGLIDIMRRDKKVRDGWMRFVLPRAIGDSYVSDEVREDVLAAVLEASR</sequence>
<keyword evidence="16 19" id="KW-0057">Aromatic amino acid biosynthesis</keyword>
<evidence type="ECO:0000259" key="20">
    <source>
        <dbReference type="Pfam" id="PF01761"/>
    </source>
</evidence>
<evidence type="ECO:0000256" key="15">
    <source>
        <dbReference type="ARBA" id="ARBA00023027"/>
    </source>
</evidence>
<dbReference type="HAMAP" id="MF_00110">
    <property type="entry name" value="DHQ_synthase"/>
    <property type="match status" value="1"/>
</dbReference>
<dbReference type="GO" id="GO:0009423">
    <property type="term" value="P:chorismate biosynthetic process"/>
    <property type="evidence" value="ECO:0007669"/>
    <property type="project" value="UniProtKB-UniRule"/>
</dbReference>
<dbReference type="PANTHER" id="PTHR43622:SF7">
    <property type="entry name" value="3-DEHYDROQUINATE SYNTHASE, CHLOROPLASTIC"/>
    <property type="match status" value="1"/>
</dbReference>
<dbReference type="PIRSF" id="PIRSF001455">
    <property type="entry name" value="DHQ_synth"/>
    <property type="match status" value="1"/>
</dbReference>
<gene>
    <name evidence="19" type="primary">aroB</name>
</gene>
<keyword evidence="15 19" id="KW-0520">NAD</keyword>
<dbReference type="Pfam" id="PF24621">
    <property type="entry name" value="DHQS_C"/>
    <property type="match status" value="1"/>
</dbReference>
<dbReference type="GO" id="GO:0009073">
    <property type="term" value="P:aromatic amino acid family biosynthetic process"/>
    <property type="evidence" value="ECO:0007669"/>
    <property type="project" value="UniProtKB-KW"/>
</dbReference>
<dbReference type="EMBL" id="GU474859">
    <property type="protein sequence ID" value="ADI17264.1"/>
    <property type="molecule type" value="Genomic_DNA"/>
</dbReference>
<keyword evidence="14 19" id="KW-0862">Zinc</keyword>
<dbReference type="SUPFAM" id="SSF56796">
    <property type="entry name" value="Dehydroquinate synthase-like"/>
    <property type="match status" value="1"/>
</dbReference>
<comment type="cofactor">
    <cofactor evidence="3">
        <name>Zn(2+)</name>
        <dbReference type="ChEBI" id="CHEBI:29105"/>
    </cofactor>
</comment>
<reference evidence="22" key="1">
    <citation type="journal article" date="2011" name="Environ. Microbiol.">
        <title>Time-series analyses of Monterey Bay coastal microbial picoplankton using a 'genome proxy' microarray.</title>
        <authorList>
            <person name="Rich V.I."/>
            <person name="Pham V.D."/>
            <person name="Eppley J."/>
            <person name="Shi Y."/>
            <person name="DeLong E.F."/>
        </authorList>
    </citation>
    <scope>NUCLEOTIDE SEQUENCE</scope>
</reference>
<protein>
    <recommendedName>
        <fullName evidence="9 19">3-dehydroquinate synthase</fullName>
        <shortName evidence="19">DHQS</shortName>
        <ecNumber evidence="8 19">4.2.3.4</ecNumber>
    </recommendedName>
</protein>
<feature type="binding site" evidence="19">
    <location>
        <position position="146"/>
    </location>
    <ligand>
        <name>NAD(+)</name>
        <dbReference type="ChEBI" id="CHEBI:57540"/>
    </ligand>
</feature>
<keyword evidence="18 19" id="KW-0170">Cobalt</keyword>
<dbReference type="InterPro" id="IPR016037">
    <property type="entry name" value="DHQ_synth_AroB"/>
</dbReference>
<feature type="binding site" evidence="19">
    <location>
        <position position="269"/>
    </location>
    <ligand>
        <name>Zn(2+)</name>
        <dbReference type="ChEBI" id="CHEBI:29105"/>
    </ligand>
</feature>
<keyword evidence="13 19" id="KW-0547">Nucleotide-binding</keyword>
<dbReference type="InterPro" id="IPR030960">
    <property type="entry name" value="DHQS/DOIS_N"/>
</dbReference>
<comment type="subcellular location">
    <subcellularLocation>
        <location evidence="5 19">Cytoplasm</location>
    </subcellularLocation>
</comment>
<keyword evidence="10 19" id="KW-0963">Cytoplasm</keyword>
<evidence type="ECO:0000256" key="16">
    <source>
        <dbReference type="ARBA" id="ARBA00023141"/>
    </source>
</evidence>
<dbReference type="GO" id="GO:0003856">
    <property type="term" value="F:3-dehydroquinate synthase activity"/>
    <property type="evidence" value="ECO:0007669"/>
    <property type="project" value="UniProtKB-UniRule"/>
</dbReference>
<dbReference type="Gene3D" id="3.40.50.1970">
    <property type="match status" value="1"/>
</dbReference>
<proteinExistence type="inferred from homology"/>
<evidence type="ECO:0000256" key="6">
    <source>
        <dbReference type="ARBA" id="ARBA00004661"/>
    </source>
</evidence>
<dbReference type="InterPro" id="IPR056179">
    <property type="entry name" value="DHQS_C"/>
</dbReference>
<dbReference type="NCBIfam" id="TIGR01357">
    <property type="entry name" value="aroB"/>
    <property type="match status" value="1"/>
</dbReference>
<comment type="function">
    <text evidence="4 19">Catalyzes the conversion of 3-deoxy-D-arabino-heptulosonate 7-phosphate (DAHP) to dehydroquinate (DHQ).</text>
</comment>
<feature type="domain" description="3-dehydroquinate synthase C-terminal" evidence="21">
    <location>
        <begin position="185"/>
        <end position="334"/>
    </location>
</feature>
<dbReference type="GO" id="GO:0008652">
    <property type="term" value="P:amino acid biosynthetic process"/>
    <property type="evidence" value="ECO:0007669"/>
    <property type="project" value="UniProtKB-KW"/>
</dbReference>
<evidence type="ECO:0000256" key="13">
    <source>
        <dbReference type="ARBA" id="ARBA00022741"/>
    </source>
</evidence>
<evidence type="ECO:0000256" key="10">
    <source>
        <dbReference type="ARBA" id="ARBA00022490"/>
    </source>
</evidence>
<evidence type="ECO:0000256" key="12">
    <source>
        <dbReference type="ARBA" id="ARBA00022723"/>
    </source>
</evidence>
<dbReference type="Pfam" id="PF01761">
    <property type="entry name" value="DHQ_synthase"/>
    <property type="match status" value="1"/>
</dbReference>
<comment type="similarity">
    <text evidence="7 19">Belongs to the sugar phosphate cyclases superfamily. Dehydroquinate synthase family.</text>
</comment>
<dbReference type="InterPro" id="IPR050071">
    <property type="entry name" value="Dehydroquinate_synthase"/>
</dbReference>
<evidence type="ECO:0000256" key="19">
    <source>
        <dbReference type="HAMAP-Rule" id="MF_00110"/>
    </source>
</evidence>
<evidence type="ECO:0000256" key="2">
    <source>
        <dbReference type="ARBA" id="ARBA00001911"/>
    </source>
</evidence>
<comment type="catalytic activity">
    <reaction evidence="1 19">
        <text>7-phospho-2-dehydro-3-deoxy-D-arabino-heptonate = 3-dehydroquinate + phosphate</text>
        <dbReference type="Rhea" id="RHEA:21968"/>
        <dbReference type="ChEBI" id="CHEBI:32364"/>
        <dbReference type="ChEBI" id="CHEBI:43474"/>
        <dbReference type="ChEBI" id="CHEBI:58394"/>
        <dbReference type="EC" id="4.2.3.4"/>
    </reaction>
</comment>
<dbReference type="EC" id="4.2.3.4" evidence="8 19"/>
<comment type="cofactor">
    <cofactor evidence="19">
        <name>Co(2+)</name>
        <dbReference type="ChEBI" id="CHEBI:48828"/>
    </cofactor>
    <cofactor evidence="19">
        <name>Zn(2+)</name>
        <dbReference type="ChEBI" id="CHEBI:29105"/>
    </cofactor>
    <text evidence="19">Binds 1 divalent metal cation per subunit. Can use either Co(2+) or Zn(2+).</text>
</comment>
<comment type="caution">
    <text evidence="19">Lacks conserved residue(s) required for the propagation of feature annotation.</text>
</comment>
<dbReference type="InterPro" id="IPR030963">
    <property type="entry name" value="DHQ_synth_fam"/>
</dbReference>
<comment type="pathway">
    <text evidence="6 19">Metabolic intermediate biosynthesis; chorismate biosynthesis; chorismate from D-erythrose 4-phosphate and phosphoenolpyruvate: step 2/7.</text>
</comment>
<keyword evidence="12 19" id="KW-0479">Metal-binding</keyword>
<feature type="binding site" evidence="19">
    <location>
        <position position="251"/>
    </location>
    <ligand>
        <name>Zn(2+)</name>
        <dbReference type="ChEBI" id="CHEBI:29105"/>
    </ligand>
</feature>
<evidence type="ECO:0000256" key="11">
    <source>
        <dbReference type="ARBA" id="ARBA00022605"/>
    </source>
</evidence>
<feature type="binding site" evidence="19">
    <location>
        <begin position="109"/>
        <end position="113"/>
    </location>
    <ligand>
        <name>NAD(+)</name>
        <dbReference type="ChEBI" id="CHEBI:57540"/>
    </ligand>
</feature>
<dbReference type="FunFam" id="3.40.50.1970:FF:000007">
    <property type="entry name" value="Pentafunctional AROM polypeptide"/>
    <property type="match status" value="1"/>
</dbReference>
<dbReference type="UniPathway" id="UPA00053">
    <property type="reaction ID" value="UER00085"/>
</dbReference>
<evidence type="ECO:0000256" key="18">
    <source>
        <dbReference type="ARBA" id="ARBA00023285"/>
    </source>
</evidence>